<evidence type="ECO:0000259" key="1">
    <source>
        <dbReference type="Pfam" id="PF17754"/>
    </source>
</evidence>
<keyword evidence="3" id="KW-1185">Reference proteome</keyword>
<proteinExistence type="predicted"/>
<dbReference type="Proteomes" id="UP000234331">
    <property type="component" value="Unassembled WGS sequence"/>
</dbReference>
<evidence type="ECO:0000313" key="2">
    <source>
        <dbReference type="EMBL" id="SNQ49853.1"/>
    </source>
</evidence>
<sequence length="86" mass="9445">MAIMASSTELATYTLEIMETHRAVIASELAHRHPAAIDEADRLALTWVANAVLVVAVTEWLEDDLRHPLPALTLRSIERVRAATTG</sequence>
<name>A0A2I2KVZ4_9ACTN</name>
<dbReference type="AlphaFoldDB" id="A0A2I2KVZ4"/>
<organism evidence="2 3">
    <name type="scientific">Frankia canadensis</name>
    <dbReference type="NCBI Taxonomy" id="1836972"/>
    <lineage>
        <taxon>Bacteria</taxon>
        <taxon>Bacillati</taxon>
        <taxon>Actinomycetota</taxon>
        <taxon>Actinomycetes</taxon>
        <taxon>Frankiales</taxon>
        <taxon>Frankiaceae</taxon>
        <taxon>Frankia</taxon>
    </lineage>
</organism>
<dbReference type="InterPro" id="IPR041347">
    <property type="entry name" value="MftR_C"/>
</dbReference>
<feature type="domain" description="MftR C-terminal" evidence="1">
    <location>
        <begin position="1"/>
        <end position="82"/>
    </location>
</feature>
<dbReference type="EMBL" id="FZMO01000313">
    <property type="protein sequence ID" value="SNQ49853.1"/>
    <property type="molecule type" value="Genomic_DNA"/>
</dbReference>
<dbReference type="Gene3D" id="1.10.357.10">
    <property type="entry name" value="Tetracycline Repressor, domain 2"/>
    <property type="match status" value="1"/>
</dbReference>
<dbReference type="Pfam" id="PF17754">
    <property type="entry name" value="TetR_C_14"/>
    <property type="match status" value="1"/>
</dbReference>
<protein>
    <recommendedName>
        <fullName evidence="1">MftR C-terminal domain-containing protein</fullName>
    </recommendedName>
</protein>
<evidence type="ECO:0000313" key="3">
    <source>
        <dbReference type="Proteomes" id="UP000234331"/>
    </source>
</evidence>
<reference evidence="2 3" key="1">
    <citation type="submission" date="2017-06" db="EMBL/GenBank/DDBJ databases">
        <authorList>
            <person name="Kim H.J."/>
            <person name="Triplett B.A."/>
        </authorList>
    </citation>
    <scope>NUCLEOTIDE SEQUENCE [LARGE SCALE GENOMIC DNA]</scope>
    <source>
        <strain evidence="2">FRACA_ARgP5</strain>
    </source>
</reference>
<gene>
    <name evidence="2" type="ORF">FRACA_3800001</name>
</gene>
<accession>A0A2I2KVZ4</accession>